<organism evidence="1 2">
    <name type="scientific">Candidatus Daviesbacteria bacterium RIFCSPHIGHO2_02_FULL_43_12</name>
    <dbReference type="NCBI Taxonomy" id="1797776"/>
    <lineage>
        <taxon>Bacteria</taxon>
        <taxon>Candidatus Daviesiibacteriota</taxon>
    </lineage>
</organism>
<proteinExistence type="predicted"/>
<reference evidence="1 2" key="1">
    <citation type="journal article" date="2016" name="Nat. Commun.">
        <title>Thousands of microbial genomes shed light on interconnected biogeochemical processes in an aquifer system.</title>
        <authorList>
            <person name="Anantharaman K."/>
            <person name="Brown C.T."/>
            <person name="Hug L.A."/>
            <person name="Sharon I."/>
            <person name="Castelle C.J."/>
            <person name="Probst A.J."/>
            <person name="Thomas B.C."/>
            <person name="Singh A."/>
            <person name="Wilkins M.J."/>
            <person name="Karaoz U."/>
            <person name="Brodie E.L."/>
            <person name="Williams K.H."/>
            <person name="Hubbard S.S."/>
            <person name="Banfield J.F."/>
        </authorList>
    </citation>
    <scope>NUCLEOTIDE SEQUENCE [LARGE SCALE GENOMIC DNA]</scope>
</reference>
<dbReference type="EMBL" id="MFDD01000015">
    <property type="protein sequence ID" value="OGE39760.1"/>
    <property type="molecule type" value="Genomic_DNA"/>
</dbReference>
<comment type="caution">
    <text evidence="1">The sequence shown here is derived from an EMBL/GenBank/DDBJ whole genome shotgun (WGS) entry which is preliminary data.</text>
</comment>
<sequence>MKLLRRISLINSVFFLAFALLVTLNSQLITIYARVSQEDIVNSQKENYAQKVAGYSAENKFKLESLSQKIVGINKKRTDELEQLTLTMGEVLDEYQARMGDEKRPAYEREQDAVGNARYWITFAHEAIAFQAGKIYIFNLTSEGNLKSDASSTINLFQSNLEYARAKTIYALNLLKGVVKNEK</sequence>
<protein>
    <submittedName>
        <fullName evidence="1">Uncharacterized protein</fullName>
    </submittedName>
</protein>
<evidence type="ECO:0000313" key="2">
    <source>
        <dbReference type="Proteomes" id="UP000177328"/>
    </source>
</evidence>
<evidence type="ECO:0000313" key="1">
    <source>
        <dbReference type="EMBL" id="OGE39760.1"/>
    </source>
</evidence>
<accession>A0A1F5KG24</accession>
<name>A0A1F5KG24_9BACT</name>
<dbReference type="Proteomes" id="UP000177328">
    <property type="component" value="Unassembled WGS sequence"/>
</dbReference>
<gene>
    <name evidence="1" type="ORF">A3D25_03460</name>
</gene>
<dbReference type="AlphaFoldDB" id="A0A1F5KG24"/>